<proteinExistence type="predicted"/>
<reference evidence="1" key="1">
    <citation type="journal article" date="2011" name="PLoS Biol.">
        <title>Gene gain and loss during evolution of obligate parasitism in the white rust pathogen of Arabidopsis thaliana.</title>
        <authorList>
            <person name="Kemen E."/>
            <person name="Gardiner A."/>
            <person name="Schultz-Larsen T."/>
            <person name="Kemen A.C."/>
            <person name="Balmuth A.L."/>
            <person name="Robert-Seilaniantz A."/>
            <person name="Bailey K."/>
            <person name="Holub E."/>
            <person name="Studholme D.J."/>
            <person name="Maclean D."/>
            <person name="Jones J.D."/>
        </authorList>
    </citation>
    <scope>NUCLEOTIDE SEQUENCE</scope>
</reference>
<reference evidence="1" key="2">
    <citation type="submission" date="2011-02" db="EMBL/GenBank/DDBJ databases">
        <authorList>
            <person name="MacLean D."/>
        </authorList>
    </citation>
    <scope>NUCLEOTIDE SEQUENCE</scope>
</reference>
<name>F0W8D1_9STRA</name>
<dbReference type="EMBL" id="FR824079">
    <property type="protein sequence ID" value="CCA17386.1"/>
    <property type="molecule type" value="Genomic_DNA"/>
</dbReference>
<protein>
    <submittedName>
        <fullName evidence="1">Uncharacterized protein AlNc14C34G3062</fullName>
    </submittedName>
</protein>
<dbReference type="AlphaFoldDB" id="F0W8D1"/>
<accession>F0W8D1</accession>
<evidence type="ECO:0000313" key="1">
    <source>
        <dbReference type="EMBL" id="CCA17386.1"/>
    </source>
</evidence>
<organism evidence="1">
    <name type="scientific">Albugo laibachii Nc14</name>
    <dbReference type="NCBI Taxonomy" id="890382"/>
    <lineage>
        <taxon>Eukaryota</taxon>
        <taxon>Sar</taxon>
        <taxon>Stramenopiles</taxon>
        <taxon>Oomycota</taxon>
        <taxon>Peronosporomycetes</taxon>
        <taxon>Albuginales</taxon>
        <taxon>Albuginaceae</taxon>
        <taxon>Albugo</taxon>
    </lineage>
</organism>
<gene>
    <name evidence="1" type="primary">AlNc14C34G3062</name>
    <name evidence="1" type="ORF">ALNC14_035290</name>
</gene>
<sequence>MELWTLIRSIFVTLSIEVIEMRPHVSDGEMILTKWRVQGEIASANQLNSISVSSKYAAALKIALLAIKSSDLTFTVTTFIIFDEYKIAQQYHCWDQVSVFKRLFGGNMPSAILNILTIV</sequence>
<dbReference type="HOGENOM" id="CLU_2065831_0_0_1"/>